<evidence type="ECO:0000256" key="3">
    <source>
        <dbReference type="ARBA" id="ARBA00013266"/>
    </source>
</evidence>
<evidence type="ECO:0000256" key="4">
    <source>
        <dbReference type="ARBA" id="ARBA00018522"/>
    </source>
</evidence>
<dbReference type="InterPro" id="IPR011004">
    <property type="entry name" value="Trimer_LpxA-like_sf"/>
</dbReference>
<keyword evidence="7" id="KW-0677">Repeat</keyword>
<comment type="caution">
    <text evidence="11">The sequence shown here is derived from an EMBL/GenBank/DDBJ whole genome shotgun (WGS) entry which is preliminary data.</text>
</comment>
<gene>
    <name evidence="11" type="primary">cysE</name>
    <name evidence="11" type="ORF">LGQ03_01220</name>
</gene>
<dbReference type="SMART" id="SM00971">
    <property type="entry name" value="SATase_N"/>
    <property type="match status" value="1"/>
</dbReference>
<keyword evidence="6 11" id="KW-0808">Transferase</keyword>
<evidence type="ECO:0000256" key="1">
    <source>
        <dbReference type="ARBA" id="ARBA00004876"/>
    </source>
</evidence>
<dbReference type="Pfam" id="PF06426">
    <property type="entry name" value="SATase_N"/>
    <property type="match status" value="1"/>
</dbReference>
<dbReference type="InterPro" id="IPR045304">
    <property type="entry name" value="LbH_SAT"/>
</dbReference>
<evidence type="ECO:0000313" key="11">
    <source>
        <dbReference type="EMBL" id="MCB5197851.1"/>
    </source>
</evidence>
<evidence type="ECO:0000313" key="12">
    <source>
        <dbReference type="Proteomes" id="UP001138961"/>
    </source>
</evidence>
<evidence type="ECO:0000259" key="10">
    <source>
        <dbReference type="SMART" id="SM00971"/>
    </source>
</evidence>
<keyword evidence="8 11" id="KW-0012">Acyltransferase</keyword>
<evidence type="ECO:0000256" key="8">
    <source>
        <dbReference type="ARBA" id="ARBA00023315"/>
    </source>
</evidence>
<dbReference type="GO" id="GO:0009001">
    <property type="term" value="F:serine O-acetyltransferase activity"/>
    <property type="evidence" value="ECO:0007669"/>
    <property type="project" value="UniProtKB-EC"/>
</dbReference>
<dbReference type="EMBL" id="JAJATZ010000001">
    <property type="protein sequence ID" value="MCB5197851.1"/>
    <property type="molecule type" value="Genomic_DNA"/>
</dbReference>
<keyword evidence="12" id="KW-1185">Reference proteome</keyword>
<dbReference type="Pfam" id="PF00132">
    <property type="entry name" value="Hexapep"/>
    <property type="match status" value="1"/>
</dbReference>
<evidence type="ECO:0000256" key="7">
    <source>
        <dbReference type="ARBA" id="ARBA00022737"/>
    </source>
</evidence>
<dbReference type="InterPro" id="IPR042122">
    <property type="entry name" value="Ser_AcTrfase_N_sf"/>
</dbReference>
<dbReference type="Proteomes" id="UP001138961">
    <property type="component" value="Unassembled WGS sequence"/>
</dbReference>
<organism evidence="11 12">
    <name type="scientific">Loktanella gaetbuli</name>
    <dbReference type="NCBI Taxonomy" id="2881335"/>
    <lineage>
        <taxon>Bacteria</taxon>
        <taxon>Pseudomonadati</taxon>
        <taxon>Pseudomonadota</taxon>
        <taxon>Alphaproteobacteria</taxon>
        <taxon>Rhodobacterales</taxon>
        <taxon>Roseobacteraceae</taxon>
        <taxon>Loktanella</taxon>
    </lineage>
</organism>
<dbReference type="Gene3D" id="2.160.10.10">
    <property type="entry name" value="Hexapeptide repeat proteins"/>
    <property type="match status" value="1"/>
</dbReference>
<keyword evidence="5" id="KW-0028">Amino-acid biosynthesis</keyword>
<reference evidence="11" key="1">
    <citation type="submission" date="2021-10" db="EMBL/GenBank/DDBJ databases">
        <title>Loktanella gaetbuli sp. nov., isolated from a tidal flat.</title>
        <authorList>
            <person name="Park S."/>
            <person name="Yoon J.-H."/>
        </authorList>
    </citation>
    <scope>NUCLEOTIDE SEQUENCE</scope>
    <source>
        <strain evidence="11">TSTF-M6</strain>
    </source>
</reference>
<accession>A0ABS8BQN7</accession>
<comment type="pathway">
    <text evidence="1">Amino-acid biosynthesis; L-cysteine biosynthesis; L-cysteine from L-serine: step 1/2.</text>
</comment>
<dbReference type="InterPro" id="IPR005881">
    <property type="entry name" value="Ser_O-AcTrfase"/>
</dbReference>
<evidence type="ECO:0000256" key="5">
    <source>
        <dbReference type="ARBA" id="ARBA00022605"/>
    </source>
</evidence>
<dbReference type="PROSITE" id="PS00101">
    <property type="entry name" value="HEXAPEP_TRANSFERASES"/>
    <property type="match status" value="1"/>
</dbReference>
<comment type="similarity">
    <text evidence="2">Belongs to the transferase hexapeptide repeat family.</text>
</comment>
<dbReference type="NCBIfam" id="NF041874">
    <property type="entry name" value="EPS_EpsC"/>
    <property type="match status" value="1"/>
</dbReference>
<dbReference type="EC" id="2.3.1.30" evidence="3"/>
<dbReference type="NCBIfam" id="TIGR01172">
    <property type="entry name" value="cysE"/>
    <property type="match status" value="1"/>
</dbReference>
<dbReference type="InterPro" id="IPR018357">
    <property type="entry name" value="Hexapep_transf_CS"/>
</dbReference>
<dbReference type="InterPro" id="IPR053376">
    <property type="entry name" value="Serine_acetyltransferase"/>
</dbReference>
<protein>
    <recommendedName>
        <fullName evidence="4">Serine acetyltransferase</fullName>
        <ecNumber evidence="3">2.3.1.30</ecNumber>
    </recommendedName>
</protein>
<evidence type="ECO:0000256" key="6">
    <source>
        <dbReference type="ARBA" id="ARBA00022679"/>
    </source>
</evidence>
<dbReference type="CDD" id="cd03354">
    <property type="entry name" value="LbH_SAT"/>
    <property type="match status" value="1"/>
</dbReference>
<evidence type="ECO:0000256" key="9">
    <source>
        <dbReference type="ARBA" id="ARBA00049486"/>
    </source>
</evidence>
<dbReference type="Gene3D" id="1.10.3130.10">
    <property type="entry name" value="serine acetyltransferase, domain 1"/>
    <property type="match status" value="1"/>
</dbReference>
<dbReference type="InterPro" id="IPR010493">
    <property type="entry name" value="Ser_AcTrfase_N"/>
</dbReference>
<comment type="catalytic activity">
    <reaction evidence="9">
        <text>L-serine + acetyl-CoA = O-acetyl-L-serine + CoA</text>
        <dbReference type="Rhea" id="RHEA:24560"/>
        <dbReference type="ChEBI" id="CHEBI:33384"/>
        <dbReference type="ChEBI" id="CHEBI:57287"/>
        <dbReference type="ChEBI" id="CHEBI:57288"/>
        <dbReference type="ChEBI" id="CHEBI:58340"/>
        <dbReference type="EC" id="2.3.1.30"/>
    </reaction>
</comment>
<feature type="domain" description="Serine acetyltransferase N-terminal" evidence="10">
    <location>
        <begin position="14"/>
        <end position="118"/>
    </location>
</feature>
<name>A0ABS8BQN7_9RHOB</name>
<proteinExistence type="inferred from homology"/>
<sequence length="269" mass="28948">MAISQSQLHSIDPVWDEIRGDAERAVRKTPAMGAMFHAGVLQHETFNDALAYRLALKLASSEMSAQNVREIADDIYGRAPRLALDARADLVATFERDPACHRMMQPLMFFKGFQAVQSHRLAHFLWRDGQADLAYFIQMRASEVFGVDIHPGAKIGKGLMIDHAHSVVVGETAIVGDNVSMLHSVTLGGTGKDEEKRHPTIENGVLIGAGAKVLGNITVGHCSRVAAGSVVLHDVPAMKTVAGVPAKIVGEAGCSQPSILMDHMLGPMD</sequence>
<dbReference type="InterPro" id="IPR001451">
    <property type="entry name" value="Hexapep"/>
</dbReference>
<dbReference type="SUPFAM" id="SSF51161">
    <property type="entry name" value="Trimeric LpxA-like enzymes"/>
    <property type="match status" value="1"/>
</dbReference>
<dbReference type="PANTHER" id="PTHR42811">
    <property type="entry name" value="SERINE ACETYLTRANSFERASE"/>
    <property type="match status" value="1"/>
</dbReference>
<evidence type="ECO:0000256" key="2">
    <source>
        <dbReference type="ARBA" id="ARBA00007274"/>
    </source>
</evidence>
<dbReference type="RefSeq" id="WP_226746925.1">
    <property type="nucleotide sequence ID" value="NZ_JAJATZ010000001.1"/>
</dbReference>